<evidence type="ECO:0000256" key="13">
    <source>
        <dbReference type="ARBA" id="ARBA00042859"/>
    </source>
</evidence>
<dbReference type="Pfam" id="PF03611">
    <property type="entry name" value="EIIC-GAT"/>
    <property type="match status" value="1"/>
</dbReference>
<keyword evidence="16" id="KW-1185">Reference proteome</keyword>
<keyword evidence="9 14" id="KW-0472">Membrane</keyword>
<evidence type="ECO:0000256" key="4">
    <source>
        <dbReference type="ARBA" id="ARBA00022475"/>
    </source>
</evidence>
<evidence type="ECO:0000313" key="16">
    <source>
        <dbReference type="Proteomes" id="UP001198034"/>
    </source>
</evidence>
<evidence type="ECO:0000256" key="5">
    <source>
        <dbReference type="ARBA" id="ARBA00022597"/>
    </source>
</evidence>
<dbReference type="PANTHER" id="PTHR33843:SF4">
    <property type="entry name" value="ASCORBATE-SPECIFIC PTS SYSTEM EIIC COMPONENT"/>
    <property type="match status" value="1"/>
</dbReference>
<evidence type="ECO:0000313" key="15">
    <source>
        <dbReference type="EMBL" id="MCB5196300.1"/>
    </source>
</evidence>
<evidence type="ECO:0000256" key="2">
    <source>
        <dbReference type="ARBA" id="ARBA00011738"/>
    </source>
</evidence>
<evidence type="ECO:0000256" key="10">
    <source>
        <dbReference type="ARBA" id="ARBA00037387"/>
    </source>
</evidence>
<evidence type="ECO:0000256" key="6">
    <source>
        <dbReference type="ARBA" id="ARBA00022683"/>
    </source>
</evidence>
<evidence type="ECO:0000256" key="11">
    <source>
        <dbReference type="ARBA" id="ARBA00038218"/>
    </source>
</evidence>
<dbReference type="NCBIfam" id="NF009553">
    <property type="entry name" value="PRK12997.1-5"/>
    <property type="match status" value="1"/>
</dbReference>
<dbReference type="Proteomes" id="UP001198034">
    <property type="component" value="Unassembled WGS sequence"/>
</dbReference>
<feature type="transmembrane region" description="Helical" evidence="14">
    <location>
        <begin position="142"/>
        <end position="164"/>
    </location>
</feature>
<evidence type="ECO:0000256" key="14">
    <source>
        <dbReference type="SAM" id="Phobius"/>
    </source>
</evidence>
<comment type="caution">
    <text evidence="15">The sequence shown here is derived from an EMBL/GenBank/DDBJ whole genome shotgun (WGS) entry which is preliminary data.</text>
</comment>
<keyword evidence="3" id="KW-0813">Transport</keyword>
<feature type="transmembrane region" description="Helical" evidence="14">
    <location>
        <begin position="398"/>
        <end position="417"/>
    </location>
</feature>
<dbReference type="PANTHER" id="PTHR33843">
    <property type="entry name" value="ASCORBATE-SPECIFIC PTS SYSTEM EIIC COMPONENT"/>
    <property type="match status" value="1"/>
</dbReference>
<dbReference type="EMBL" id="JAJAWG010000004">
    <property type="protein sequence ID" value="MCB5196300.1"/>
    <property type="molecule type" value="Genomic_DNA"/>
</dbReference>
<name>A0ABS8BKQ6_9NEIS</name>
<feature type="transmembrane region" description="Helical" evidence="14">
    <location>
        <begin position="219"/>
        <end position="240"/>
    </location>
</feature>
<evidence type="ECO:0000256" key="7">
    <source>
        <dbReference type="ARBA" id="ARBA00022692"/>
    </source>
</evidence>
<evidence type="ECO:0000256" key="1">
    <source>
        <dbReference type="ARBA" id="ARBA00004651"/>
    </source>
</evidence>
<dbReference type="NCBIfam" id="NF006922">
    <property type="entry name" value="PRK09410.1-5"/>
    <property type="match status" value="1"/>
</dbReference>
<dbReference type="InterPro" id="IPR004703">
    <property type="entry name" value="PTS_sugar-sp_permease"/>
</dbReference>
<keyword evidence="8 14" id="KW-1133">Transmembrane helix</keyword>
<keyword evidence="5" id="KW-0762">Sugar transport</keyword>
<dbReference type="NCBIfam" id="NF006920">
    <property type="entry name" value="PRK09410.1-2"/>
    <property type="match status" value="1"/>
</dbReference>
<accession>A0ABS8BKQ6</accession>
<sequence length="419" mass="43863">MIKFLLDVLSDPAILIGIFALSGLLLQKAKISDVIGGTIKTILGFVILGAGAQILIGSLDVFRQVFDHAYGLKGTIPNNEGITALALKEVGSQTAYVMILGMVFNLLLARFTPLKYIFLTGHHTLFMACLIVAVLSTGGYSSWSVVLFGGALLGCLMVVMPALLQPLTRKVTGSDNFALGHFGSFGYLAAGWIGVLVGKNGRSTEDIKVPDSLRFLRDTSISMALTMAVLFFVVSMAAGSDYIEQNLSGGVNFIVYGFKQALTFSAGVYIILAGVRLLISEIVPAFKGISDKLIPNAKPALDCPAIFPFAPNAVVIGFLFSFIGGLLAMFITPAIGLAVIVPGLIPHFFTGATAGVYGNATGGLRGAIVGSFINGLLISFLPALLLGSLGALGFAGTTFGDTDFGVVGLLLTGFMFITH</sequence>
<feature type="transmembrane region" description="Helical" evidence="14">
    <location>
        <begin position="261"/>
        <end position="286"/>
    </location>
</feature>
<dbReference type="InterPro" id="IPR051562">
    <property type="entry name" value="Ascorbate-PTS_EIIC"/>
</dbReference>
<feature type="transmembrane region" description="Helical" evidence="14">
    <location>
        <begin position="116"/>
        <end position="136"/>
    </location>
</feature>
<protein>
    <recommendedName>
        <fullName evidence="12">Ascorbate-specific PTS system EIIC component</fullName>
    </recommendedName>
    <alternativeName>
        <fullName evidence="13">Ascorbate-specific permease IIC component UlaA</fullName>
    </alternativeName>
</protein>
<comment type="similarity">
    <text evidence="11">Belongs to the UlaA family.</text>
</comment>
<feature type="transmembrane region" description="Helical" evidence="14">
    <location>
        <begin position="335"/>
        <end position="357"/>
    </location>
</feature>
<evidence type="ECO:0000256" key="3">
    <source>
        <dbReference type="ARBA" id="ARBA00022448"/>
    </source>
</evidence>
<comment type="subcellular location">
    <subcellularLocation>
        <location evidence="1">Cell membrane</location>
        <topology evidence="1">Multi-pass membrane protein</topology>
    </subcellularLocation>
</comment>
<comment type="subunit">
    <text evidence="2">Homodimer.</text>
</comment>
<feature type="transmembrane region" description="Helical" evidence="14">
    <location>
        <begin position="41"/>
        <end position="62"/>
    </location>
</feature>
<evidence type="ECO:0000256" key="9">
    <source>
        <dbReference type="ARBA" id="ARBA00023136"/>
    </source>
</evidence>
<comment type="function">
    <text evidence="10">The phosphoenolpyruvate-dependent sugar phosphotransferase system (sugar PTS), a major carbohydrate active transport system, catalyzes the phosphorylation of incoming sugar substrates concomitantly with their translocation across the cell membrane. The enzyme II UlaABC PTS system is involved in ascorbate transport.</text>
</comment>
<organism evidence="15 16">
    <name type="scientific">Deefgea salmonis</name>
    <dbReference type="NCBI Taxonomy" id="2875502"/>
    <lineage>
        <taxon>Bacteria</taxon>
        <taxon>Pseudomonadati</taxon>
        <taxon>Pseudomonadota</taxon>
        <taxon>Betaproteobacteria</taxon>
        <taxon>Neisseriales</taxon>
        <taxon>Chitinibacteraceae</taxon>
        <taxon>Deefgea</taxon>
    </lineage>
</organism>
<gene>
    <name evidence="15" type="ORF">LG219_08410</name>
</gene>
<reference evidence="15 16" key="1">
    <citation type="submission" date="2021-10" db="EMBL/GenBank/DDBJ databases">
        <authorList>
            <person name="Chen M."/>
        </authorList>
    </citation>
    <scope>NUCLEOTIDE SEQUENCE [LARGE SCALE GENOMIC DNA]</scope>
    <source>
        <strain evidence="15 16">H3-26</strain>
    </source>
</reference>
<keyword evidence="7 14" id="KW-0812">Transmembrane</keyword>
<keyword evidence="4" id="KW-1003">Cell membrane</keyword>
<feature type="transmembrane region" description="Helical" evidence="14">
    <location>
        <begin position="306"/>
        <end position="328"/>
    </location>
</feature>
<feature type="transmembrane region" description="Helical" evidence="14">
    <location>
        <begin position="176"/>
        <end position="199"/>
    </location>
</feature>
<keyword evidence="6" id="KW-0598">Phosphotransferase system</keyword>
<feature type="transmembrane region" description="Helical" evidence="14">
    <location>
        <begin position="90"/>
        <end position="109"/>
    </location>
</feature>
<evidence type="ECO:0000256" key="8">
    <source>
        <dbReference type="ARBA" id="ARBA00022989"/>
    </source>
</evidence>
<evidence type="ECO:0000256" key="12">
    <source>
        <dbReference type="ARBA" id="ARBA00039702"/>
    </source>
</evidence>
<dbReference type="RefSeq" id="WP_226764063.1">
    <property type="nucleotide sequence ID" value="NZ_JAJAWG010000004.1"/>
</dbReference>
<proteinExistence type="inferred from homology"/>
<feature type="transmembrane region" description="Helical" evidence="14">
    <location>
        <begin position="12"/>
        <end position="29"/>
    </location>
</feature>
<feature type="transmembrane region" description="Helical" evidence="14">
    <location>
        <begin position="363"/>
        <end position="386"/>
    </location>
</feature>